<protein>
    <submittedName>
        <fullName evidence="2">Uncharacterized protein</fullName>
    </submittedName>
</protein>
<dbReference type="RefSeq" id="WP_343892072.1">
    <property type="nucleotide sequence ID" value="NZ_BAAAEH010000050.1"/>
</dbReference>
<feature type="compositionally biased region" description="Basic and acidic residues" evidence="1">
    <location>
        <begin position="306"/>
        <end position="315"/>
    </location>
</feature>
<keyword evidence="3" id="KW-1185">Reference proteome</keyword>
<organism evidence="2 3">
    <name type="scientific">Sphingomonas oligophenolica</name>
    <dbReference type="NCBI Taxonomy" id="301154"/>
    <lineage>
        <taxon>Bacteria</taxon>
        <taxon>Pseudomonadati</taxon>
        <taxon>Pseudomonadota</taxon>
        <taxon>Alphaproteobacteria</taxon>
        <taxon>Sphingomonadales</taxon>
        <taxon>Sphingomonadaceae</taxon>
        <taxon>Sphingomonas</taxon>
    </lineage>
</organism>
<sequence length="601" mass="64546">MLPSRPQAGADLAVHRARATGWRGTRAEVARWLEDVPVASLGLDPEELLYLPRLRVRVPAHQGPGPGRMPERIIAELRALLAGADSGWGAGFSPDRAYRFTSRGRYFAWLVALLIKDGSAPALGAFSAATGTVSLRRWQRSAVLPDGAAFVATIGRLAEIGCAARWIERFDPADAALARSGLEQSFGLRLDTPAAPAARGTAGRPSVRPDPIADRPLTEAITQLVAQGNEWHALPPSGKALLLAAIVLARAPSRSPAQAAALAVLLPMACEPREERSPHPLLAPRRPPVSHHEPCRAGTVSQSESDEPRRGDRRLTASPQARATRVAPPVAPPDGTATCTGPAIGPNTGIHVPLSASPSPRFERAAPGRSVGVPFLAPDAQFRTGYGGLLFLLNAFVALGLYPDFSAPTGARLNPSPLWLADRIGRYWFGISYRRDPLAGWIAGHAASGRLPRLWQAEPDWLTDFATIVPPRRVCWRGRVTVWHPAGFPLADERKSGRSLRAFAGFRQPRSGRASLARRLPSGSSDRWAACLACYLDARLRLLSGAGLSLLAQPARIRTRDLDLTATFALDHHPIGLRIAGLDRDPGWSPAEGRAIAFVFE</sequence>
<comment type="caution">
    <text evidence="2">The sequence shown here is derived from an EMBL/GenBank/DDBJ whole genome shotgun (WGS) entry which is preliminary data.</text>
</comment>
<dbReference type="EMBL" id="JBDIME010000019">
    <property type="protein sequence ID" value="MEN2791677.1"/>
    <property type="molecule type" value="Genomic_DNA"/>
</dbReference>
<reference evidence="2 3" key="1">
    <citation type="submission" date="2024-05" db="EMBL/GenBank/DDBJ databases">
        <authorList>
            <person name="Liu Q."/>
            <person name="Xin Y.-H."/>
        </authorList>
    </citation>
    <scope>NUCLEOTIDE SEQUENCE [LARGE SCALE GENOMIC DNA]</scope>
    <source>
        <strain evidence="2 3">CGMCC 1.10181</strain>
    </source>
</reference>
<name>A0ABU9Y7B0_9SPHN</name>
<gene>
    <name evidence="2" type="ORF">ABC974_18750</name>
</gene>
<evidence type="ECO:0000313" key="2">
    <source>
        <dbReference type="EMBL" id="MEN2791677.1"/>
    </source>
</evidence>
<feature type="region of interest" description="Disordered" evidence="1">
    <location>
        <begin position="275"/>
        <end position="335"/>
    </location>
</feature>
<proteinExistence type="predicted"/>
<evidence type="ECO:0000256" key="1">
    <source>
        <dbReference type="SAM" id="MobiDB-lite"/>
    </source>
</evidence>
<accession>A0ABU9Y7B0</accession>
<evidence type="ECO:0000313" key="3">
    <source>
        <dbReference type="Proteomes" id="UP001419910"/>
    </source>
</evidence>
<dbReference type="Proteomes" id="UP001419910">
    <property type="component" value="Unassembled WGS sequence"/>
</dbReference>